<evidence type="ECO:0000313" key="1">
    <source>
        <dbReference type="Proteomes" id="UP000790787"/>
    </source>
</evidence>
<name>A0AC58RTB0_TOBAC</name>
<keyword evidence="1" id="KW-1185">Reference proteome</keyword>
<proteinExistence type="predicted"/>
<protein>
    <submittedName>
        <fullName evidence="2">Uncharacterized protein LOC107802716</fullName>
    </submittedName>
</protein>
<organism evidence="1 2">
    <name type="scientific">Nicotiana tabacum</name>
    <name type="common">Common tobacco</name>
    <dbReference type="NCBI Taxonomy" id="4097"/>
    <lineage>
        <taxon>Eukaryota</taxon>
        <taxon>Viridiplantae</taxon>
        <taxon>Streptophyta</taxon>
        <taxon>Embryophyta</taxon>
        <taxon>Tracheophyta</taxon>
        <taxon>Spermatophyta</taxon>
        <taxon>Magnoliopsida</taxon>
        <taxon>eudicotyledons</taxon>
        <taxon>Gunneridae</taxon>
        <taxon>Pentapetalae</taxon>
        <taxon>asterids</taxon>
        <taxon>lamiids</taxon>
        <taxon>Solanales</taxon>
        <taxon>Solanaceae</taxon>
        <taxon>Nicotianoideae</taxon>
        <taxon>Nicotianeae</taxon>
        <taxon>Nicotiana</taxon>
    </lineage>
</organism>
<dbReference type="RefSeq" id="XP_075075956.1">
    <property type="nucleotide sequence ID" value="XM_075219855.1"/>
</dbReference>
<accession>A0AC58RTB0</accession>
<gene>
    <name evidence="2" type="primary">LOC107802716</name>
</gene>
<reference evidence="1" key="1">
    <citation type="journal article" date="2014" name="Nat. Commun.">
        <title>The tobacco genome sequence and its comparison with those of tomato and potato.</title>
        <authorList>
            <person name="Sierro N."/>
            <person name="Battey J.N."/>
            <person name="Ouadi S."/>
            <person name="Bakaher N."/>
            <person name="Bovet L."/>
            <person name="Willig A."/>
            <person name="Goepfert S."/>
            <person name="Peitsch M.C."/>
            <person name="Ivanov N.V."/>
        </authorList>
    </citation>
    <scope>NUCLEOTIDE SEQUENCE [LARGE SCALE GENOMIC DNA]</scope>
</reference>
<dbReference type="Proteomes" id="UP000790787">
    <property type="component" value="Chromosome 8"/>
</dbReference>
<evidence type="ECO:0000313" key="2">
    <source>
        <dbReference type="RefSeq" id="XP_075075956.1"/>
    </source>
</evidence>
<sequence length="261" mass="30934">MDTEQQVIIKLYHQDIGQYIMFTFVYAKCSSFERLELWDNLYYIASDMELPWVVVGDFNVVLHEDENIGGRPVHPPDYEDFAFCANSCGVFDLGYKGSPFTLWNSKPNVECIFKRLDRVFVKLPFQNLFSTIDVEYLIWTGSDYAPQFMSCGEQAANFIKPFKFLNLWNKHEAFKEVARQNWIADFIGDPYLMFKQKLKRVKIALFKWIKEIYRDIFKQLAIGEYIVKVKEMLFEEEPTVENRIVLQKAQAELKRYLIIEE</sequence>
<reference evidence="2" key="2">
    <citation type="submission" date="2025-08" db="UniProtKB">
        <authorList>
            <consortium name="RefSeq"/>
        </authorList>
    </citation>
    <scope>IDENTIFICATION</scope>
    <source>
        <tissue evidence="2">Leaf</tissue>
    </source>
</reference>